<reference evidence="3" key="1">
    <citation type="submission" date="2025-08" db="UniProtKB">
        <authorList>
            <consortium name="RefSeq"/>
        </authorList>
    </citation>
    <scope>IDENTIFICATION</scope>
    <source>
        <tissue evidence="3">Leaf</tissue>
    </source>
</reference>
<evidence type="ECO:0000259" key="1">
    <source>
        <dbReference type="Pfam" id="PF14111"/>
    </source>
</evidence>
<dbReference type="OrthoDB" id="1926761at2759"/>
<dbReference type="AlphaFoldDB" id="A0A6J1B2I3"/>
<organism evidence="2 3">
    <name type="scientific">Herrania umbratica</name>
    <dbReference type="NCBI Taxonomy" id="108875"/>
    <lineage>
        <taxon>Eukaryota</taxon>
        <taxon>Viridiplantae</taxon>
        <taxon>Streptophyta</taxon>
        <taxon>Embryophyta</taxon>
        <taxon>Tracheophyta</taxon>
        <taxon>Spermatophyta</taxon>
        <taxon>Magnoliopsida</taxon>
        <taxon>eudicotyledons</taxon>
        <taxon>Gunneridae</taxon>
        <taxon>Pentapetalae</taxon>
        <taxon>rosids</taxon>
        <taxon>malvids</taxon>
        <taxon>Malvales</taxon>
        <taxon>Malvaceae</taxon>
        <taxon>Byttnerioideae</taxon>
        <taxon>Herrania</taxon>
    </lineage>
</organism>
<accession>A0A6J1B2I3</accession>
<dbReference type="RefSeq" id="XP_021293381.1">
    <property type="nucleotide sequence ID" value="XM_021437706.1"/>
</dbReference>
<dbReference type="GeneID" id="110423492"/>
<protein>
    <submittedName>
        <fullName evidence="3">Uncharacterized protein LOC110423492</fullName>
    </submittedName>
</protein>
<feature type="domain" description="DUF4283" evidence="1">
    <location>
        <begin position="51"/>
        <end position="106"/>
    </location>
</feature>
<dbReference type="InterPro" id="IPR025558">
    <property type="entry name" value="DUF4283"/>
</dbReference>
<dbReference type="PANTHER" id="PTHR31286">
    <property type="entry name" value="GLYCINE-RICH CELL WALL STRUCTURAL PROTEIN 1.8-LIKE"/>
    <property type="match status" value="1"/>
</dbReference>
<dbReference type="PANTHER" id="PTHR31286:SF99">
    <property type="entry name" value="DUF4283 DOMAIN-CONTAINING PROTEIN"/>
    <property type="match status" value="1"/>
</dbReference>
<gene>
    <name evidence="3" type="primary">LOC110423492</name>
</gene>
<dbReference type="InterPro" id="IPR040256">
    <property type="entry name" value="At4g02000-like"/>
</dbReference>
<keyword evidence="2" id="KW-1185">Reference proteome</keyword>
<dbReference type="Proteomes" id="UP000504621">
    <property type="component" value="Unplaced"/>
</dbReference>
<evidence type="ECO:0000313" key="3">
    <source>
        <dbReference type="RefSeq" id="XP_021293381.1"/>
    </source>
</evidence>
<name>A0A6J1B2I3_9ROSI</name>
<proteinExistence type="predicted"/>
<sequence length="189" mass="22873">MLDNEEFEEERQFVEDFESDYDEIRLDVEDPYSLTKDDKERIRKPWRRTLMLWSLKGEFQAMDLDNGYYCFKYSNKSDYDYVLSEGTWIIVDHYLTIRRWIPGFRYDEAFIDSVAAWIRLLRLPLEFYDEDVLSRIANKLGRTLKVDRTTFYAIKGKFERLCVELDLTKPLVVKIYIKGHWQKIECEGL</sequence>
<evidence type="ECO:0000313" key="2">
    <source>
        <dbReference type="Proteomes" id="UP000504621"/>
    </source>
</evidence>
<dbReference type="Pfam" id="PF14111">
    <property type="entry name" value="DUF4283"/>
    <property type="match status" value="1"/>
</dbReference>